<evidence type="ECO:0000256" key="2">
    <source>
        <dbReference type="ARBA" id="ARBA00022475"/>
    </source>
</evidence>
<dbReference type="GO" id="GO:0098796">
    <property type="term" value="C:membrane protein complex"/>
    <property type="evidence" value="ECO:0007669"/>
    <property type="project" value="UniProtKB-ARBA"/>
</dbReference>
<dbReference type="InterPro" id="IPR017911">
    <property type="entry name" value="MacB-like_ATP-bd"/>
</dbReference>
<comment type="similarity">
    <text evidence="7">Belongs to the ABC transporter superfamily. Macrolide exporter (TC 3.A.1.122) family.</text>
</comment>
<dbReference type="SMART" id="SM00382">
    <property type="entry name" value="AAA"/>
    <property type="match status" value="1"/>
</dbReference>
<dbReference type="AlphaFoldDB" id="A0A840L5U4"/>
<keyword evidence="5" id="KW-1133">Transmembrane helix</keyword>
<dbReference type="PANTHER" id="PTHR24220">
    <property type="entry name" value="IMPORT ATP-BINDING PROTEIN"/>
    <property type="match status" value="1"/>
</dbReference>
<dbReference type="EMBL" id="JACHLP010000004">
    <property type="protein sequence ID" value="MBB4843934.1"/>
    <property type="molecule type" value="Genomic_DNA"/>
</dbReference>
<keyword evidence="3" id="KW-0547">Nucleotide-binding</keyword>
<organism evidence="9 10">
    <name type="scientific">Roseateles oligotrophus</name>
    <dbReference type="NCBI Taxonomy" id="1769250"/>
    <lineage>
        <taxon>Bacteria</taxon>
        <taxon>Pseudomonadati</taxon>
        <taxon>Pseudomonadota</taxon>
        <taxon>Betaproteobacteria</taxon>
        <taxon>Burkholderiales</taxon>
        <taxon>Sphaerotilaceae</taxon>
        <taxon>Roseateles</taxon>
    </lineage>
</organism>
<feature type="domain" description="ABC transporter" evidence="8">
    <location>
        <begin position="11"/>
        <end position="250"/>
    </location>
</feature>
<accession>A0A840L5U4</accession>
<dbReference type="GO" id="GO:0046677">
    <property type="term" value="P:response to antibiotic"/>
    <property type="evidence" value="ECO:0007669"/>
    <property type="project" value="UniProtKB-KW"/>
</dbReference>
<evidence type="ECO:0000259" key="8">
    <source>
        <dbReference type="PROSITE" id="PS50893"/>
    </source>
</evidence>
<keyword evidence="1" id="KW-0813">Transport</keyword>
<dbReference type="CDD" id="cd03255">
    <property type="entry name" value="ABC_MJ0796_LolCDE_FtsE"/>
    <property type="match status" value="1"/>
</dbReference>
<keyword evidence="2" id="KW-1003">Cell membrane</keyword>
<evidence type="ECO:0000256" key="1">
    <source>
        <dbReference type="ARBA" id="ARBA00022448"/>
    </source>
</evidence>
<dbReference type="RefSeq" id="WP_184299630.1">
    <property type="nucleotide sequence ID" value="NZ_JACHLP010000004.1"/>
</dbReference>
<dbReference type="Pfam" id="PF00005">
    <property type="entry name" value="ABC_tran"/>
    <property type="match status" value="1"/>
</dbReference>
<protein>
    <submittedName>
        <fullName evidence="9">Putative ABC transport system ATP-binding protein</fullName>
    </submittedName>
</protein>
<dbReference type="GO" id="GO:0016887">
    <property type="term" value="F:ATP hydrolysis activity"/>
    <property type="evidence" value="ECO:0007669"/>
    <property type="project" value="InterPro"/>
</dbReference>
<dbReference type="InterPro" id="IPR027417">
    <property type="entry name" value="P-loop_NTPase"/>
</dbReference>
<comment type="caution">
    <text evidence="9">The sequence shown here is derived from an EMBL/GenBank/DDBJ whole genome shotgun (WGS) entry which is preliminary data.</text>
</comment>
<dbReference type="Proteomes" id="UP000562027">
    <property type="component" value="Unassembled WGS sequence"/>
</dbReference>
<dbReference type="Gene3D" id="3.40.50.300">
    <property type="entry name" value="P-loop containing nucleotide triphosphate hydrolases"/>
    <property type="match status" value="1"/>
</dbReference>
<sequence>MSSQNSDPILIRLQGIQKSFLSDELETRALDEIQLQIRRGEFLAVSGPSGCGKSSLLAILGLLDSPSAGSYELDGQRVERLDNRARALLRNRSIGFVFQAFNLIAELTVEENVALPLSYRKEMSRAQRRSRVAEVLAQVDMSHRARHYPNQLSGGQQQRVAIARALVGRPSLILADEPTGNLDSRNAELVMQLLKDVHAAGATLCMVTHEPRFAAMAQRSISLYDGHIVADLPTADRAAPQMSGQAAEVI</sequence>
<dbReference type="PROSITE" id="PS50893">
    <property type="entry name" value="ABC_TRANSPORTER_2"/>
    <property type="match status" value="1"/>
</dbReference>
<dbReference type="InterPro" id="IPR015854">
    <property type="entry name" value="ABC_transpr_LolD-like"/>
</dbReference>
<evidence type="ECO:0000313" key="10">
    <source>
        <dbReference type="Proteomes" id="UP000562027"/>
    </source>
</evidence>
<evidence type="ECO:0000256" key="5">
    <source>
        <dbReference type="ARBA" id="ARBA00022989"/>
    </source>
</evidence>
<reference evidence="9 10" key="1">
    <citation type="submission" date="2020-08" db="EMBL/GenBank/DDBJ databases">
        <title>Functional genomics of gut bacteria from endangered species of beetles.</title>
        <authorList>
            <person name="Carlos-Shanley C."/>
        </authorList>
    </citation>
    <scope>NUCLEOTIDE SEQUENCE [LARGE SCALE GENOMIC DNA]</scope>
    <source>
        <strain evidence="9 10">S00239</strain>
    </source>
</reference>
<evidence type="ECO:0000256" key="6">
    <source>
        <dbReference type="ARBA" id="ARBA00023251"/>
    </source>
</evidence>
<dbReference type="GO" id="GO:0022857">
    <property type="term" value="F:transmembrane transporter activity"/>
    <property type="evidence" value="ECO:0007669"/>
    <property type="project" value="TreeGrafter"/>
</dbReference>
<dbReference type="PANTHER" id="PTHR24220:SF648">
    <property type="entry name" value="ABC TRANSPORTER ATP-BINDING PROTEIN YTRE"/>
    <property type="match status" value="1"/>
</dbReference>
<evidence type="ECO:0000256" key="4">
    <source>
        <dbReference type="ARBA" id="ARBA00022840"/>
    </source>
</evidence>
<dbReference type="InterPro" id="IPR003593">
    <property type="entry name" value="AAA+_ATPase"/>
</dbReference>
<name>A0A840L5U4_9BURK</name>
<gene>
    <name evidence="9" type="ORF">HNP55_002457</name>
</gene>
<keyword evidence="5" id="KW-0812">Transmembrane</keyword>
<keyword evidence="5" id="KW-0472">Membrane</keyword>
<dbReference type="GO" id="GO:0005524">
    <property type="term" value="F:ATP binding"/>
    <property type="evidence" value="ECO:0007669"/>
    <property type="project" value="UniProtKB-KW"/>
</dbReference>
<dbReference type="GO" id="GO:0005886">
    <property type="term" value="C:plasma membrane"/>
    <property type="evidence" value="ECO:0007669"/>
    <property type="project" value="TreeGrafter"/>
</dbReference>
<dbReference type="InterPro" id="IPR003439">
    <property type="entry name" value="ABC_transporter-like_ATP-bd"/>
</dbReference>
<evidence type="ECO:0000256" key="3">
    <source>
        <dbReference type="ARBA" id="ARBA00022741"/>
    </source>
</evidence>
<evidence type="ECO:0000313" key="9">
    <source>
        <dbReference type="EMBL" id="MBB4843934.1"/>
    </source>
</evidence>
<keyword evidence="6" id="KW-0046">Antibiotic resistance</keyword>
<proteinExistence type="inferred from homology"/>
<dbReference type="PROSITE" id="PS00211">
    <property type="entry name" value="ABC_TRANSPORTER_1"/>
    <property type="match status" value="1"/>
</dbReference>
<keyword evidence="4 9" id="KW-0067">ATP-binding</keyword>
<evidence type="ECO:0000256" key="7">
    <source>
        <dbReference type="ARBA" id="ARBA00038388"/>
    </source>
</evidence>
<keyword evidence="10" id="KW-1185">Reference proteome</keyword>
<dbReference type="FunFam" id="3.40.50.300:FF:000032">
    <property type="entry name" value="Export ABC transporter ATP-binding protein"/>
    <property type="match status" value="1"/>
</dbReference>
<dbReference type="SUPFAM" id="SSF52540">
    <property type="entry name" value="P-loop containing nucleoside triphosphate hydrolases"/>
    <property type="match status" value="1"/>
</dbReference>
<dbReference type="InterPro" id="IPR017871">
    <property type="entry name" value="ABC_transporter-like_CS"/>
</dbReference>